<dbReference type="Gene3D" id="2.60.120.20">
    <property type="match status" value="1"/>
</dbReference>
<dbReference type="InterPro" id="IPR029053">
    <property type="entry name" value="Viral_coat"/>
</dbReference>
<proteinExistence type="predicted"/>
<accession>A0A2K9LS68</accession>
<organism evidence="1">
    <name type="scientific">uncultured virus</name>
    <dbReference type="NCBI Taxonomy" id="340016"/>
    <lineage>
        <taxon>Viruses</taxon>
        <taxon>environmental samples</taxon>
    </lineage>
</organism>
<protein>
    <submittedName>
        <fullName evidence="1">Putative capsid</fullName>
    </submittedName>
</protein>
<sequence>MATFKRYRKRRLPKRKVIRAKRATNKLFVKRVKRIINAQVERKMYVIYGANQTIATASGTSPSALNLMPQLSQGTQQEQRIGQQIKVTRAWVKGFVNLLPYNATTNPLSTPIWIKIWLVTSKLTNTAGFTNTTAQTGFFEVGTDTVGFQGNMLDLAFPVNKDAFTVYKSRKINLGATYASGTGPVGTGGYFDNSKMSIPFYFNYGRHFKSQLKFNDDSAALNGNYPYNRNCYLVFQAVYADGSTVTGPIAEYHYTTNIEYTDM</sequence>
<reference evidence="1" key="1">
    <citation type="submission" date="2017-01" db="EMBL/GenBank/DDBJ databases">
        <title>High-throughput sequencing uncovers low homogeneity in the biogeography of single-stranded DNA viruses.</title>
        <authorList>
            <person name="Pearson V.M."/>
            <person name="Rokyta D.R."/>
        </authorList>
    </citation>
    <scope>NUCLEOTIDE SEQUENCE</scope>
</reference>
<gene>
    <name evidence="1" type="primary">Cap</name>
</gene>
<dbReference type="EMBL" id="KY487815">
    <property type="protein sequence ID" value="AUM61702.1"/>
    <property type="molecule type" value="Genomic_DNA"/>
</dbReference>
<evidence type="ECO:0000313" key="1">
    <source>
        <dbReference type="EMBL" id="AUM61702.1"/>
    </source>
</evidence>
<name>A0A2K9LS68_9VIRU</name>